<sequence>MSFCPRLGSSRSRNDRNGEPGRWWRDSGPHGSFPKSEEQARSHNEWIRREKHVDQPDANARALNAVLKETAGKLYADRMHFLLELLQNADDCQYAPGVTPTVNLTYKEHGDGRATTLRIDCNEIGFHSENVRAICGFCESSKPAAKDQNRTTGEKGMGFKSVFEVADVVWISSGFYSFKFVNNDSGMLSMITPHWAKLPDDERRLRGHTSMLLELSAKCDKGILLENFKSMSLDTVLFLRNLKRIKISTIEAGKKRWETTIKRLDDGPTKDGMFSRTIQIGDTLASYHVFKHAVNERDLRYDDRRRDVKDSQILLAFSKADDLSLPRQDLKAQKVHAFLPIDHYGFKFAIQADFILVSSREDVEDYPWNTSLVSQIPTAFLGAIKAFQSQDVFSWISYVPLDHYADTLFQDVPAAIVNVLSENPVLQSDQREWLLPSKLAILGVHMLSGEEFMDDLEAFLSGDPAKFQQMEATWHASVAGVLISLIMELDAITAMVYRRRISYWNLIPVLKHGENPGSLRHCEWVSSSQGTIFLPAGPHISLGLPGGLDLFEVHGSAAEHPIWLDLLRLLKAEQYRVKRICDIIVSRHKSPDFSPANQSRDDLVSHVVFLKRARWSPPDGTKGELWFAASNHSCHRGSSIYMRGDSVTQAGVPFTADGGESWVVWLARCFDLTIIPRLTLKGGSGSSQFTVTPEFQFIVQNDPQAVLELLRGFWHLYREWIVGKTGNNPKGSTPDQASRSRMRAFLSSMEVPCLGGTKGILRNTVLPRSNVTRGIKLLTSVPQEGPRVTRAQWEQIPTTKAAKQTETSNIQNQRAVTTPPEPLVEATDTSEPQRKSAGHFLRFLRRLLPHSARKRSSLPEVIDENPVLMSDPPPPNIRTQVDWPTSRPGVVHVSEGEAKSPEDQTAAFTASLESRPFLQVGDPEDKSWDFLENFGVLTKIGMNHFLVQLRQLKGSTSTALETAAVFNEHIEHAIGPDDIKIARQAFASEGLMLVPDPETTGVRWLTLEECVWDGPDCLKRTPRLKYIYPSRIQLFLYILRCQTSDLLMLLHEAQSIRETDNLEHIAQVFEAISKHPDLSDNSAHPLRELPIFPVTPADTPAGSYRLRTALDSDEWYIPDDPKPTRVFANLDVLSFASSSLDSYKSFFDRLNLRHRLLSVAGEIALVPEGDVQPVPSYEAWLKRMRLVIALVPTLLANKEEILIRLRHIHVFKVHRATMSWRVRKKDLSIALVKESVVKCVVLLPAHEQDLNIWLTTQGTAVETDRLRKLAFELSDFCGITNAKHIDLLVRVLIEQNRNHVEDEFRALGVAFEPTDSAETSEMVDQLPMTTDFGPSTKDSLGDGGKTQAVNAVSVDHPKETDETRVVDETPVTVEDQPKGEGTVETPNQSAETGQEDSESISHSKQSESEDTEQLTAKSNSLSHEVTEDQESLESGTNNGASKTVQKPRQTKRSESSKTRKGSQTTRTIPVDNNDSKESLDQVTTEEDSSGETEDDKRRRGRSLGGRPGLPQTRSTNVLPSRDRSADKPEPRPRTPKPQGHDESSFINMNQGWITVPRPMTIFSGEDTKETRYFGELYLKRMSLVNQKHKVTDVYILVRVYQIQKEPGIYIYVDPWGLQLKGEILLETEASYSAHLPYSTEPFLKFSAARFTEDTHEIYTGLDVGSCETRLLRLQLLDDGDEDDKPICGSLDVFDLGDLDEPFWAISYFWGPDPDGPAPSTFTSDRGKMPITESLASCLKCLRRKRVSTLLWADALCINQDNPMEKALQVRRMGSLYHQAEKVLVWLGTSGHKSESSPAMQLMGDLHRPFCHARGRCRTRKGLSERNSKAARVPDLSWKDVDGFLGHSWFTRSWIVQEAAVCPKMTMMCGQSEIEWDCFMESLMECSNGLNRQGGLDDNGAFLANSRPALALHSLRERYQGGAKFDFLRLLDMFSYTQASRPRDKLFALQNLARDVATEDPLFVPDYDSPEGEVLAKYAKGLVHKGRGLDLYRAGSEKSSNICSWIPDLLNSRRRETTISTWDAAGGEGGFSAGRPVPPRIRLQDMGSQHVPILAVRGSIIDEADDCFEIHLSAGMRVAFADVLEKMRGYTSHLVDYPGSDQDKMATDRNWSDKLMIKCLVGDARGPQVVSRQSTTYATEANGRTRATTATWKDKDWEEILDLDLGQNAWKYQKETSPHSQKRLMQFWETAVAFADNIPRAVFATTKNRYAGIIPGAAQPGDKIFIADGAKVPFIISRSARVATCYRLVGECYIHGIMYSPPSSAPRKGEDILLI</sequence>
<feature type="domain" description="Heterokaryon incompatibility" evidence="2">
    <location>
        <begin position="1703"/>
        <end position="1857"/>
    </location>
</feature>
<dbReference type="VEuPathDB" id="FungiDB:NECHADRAFT_88115"/>
<feature type="compositionally biased region" description="Basic and acidic residues" evidence="1">
    <location>
        <begin position="12"/>
        <end position="28"/>
    </location>
</feature>
<feature type="region of interest" description="Disordered" evidence="1">
    <location>
        <begin position="797"/>
        <end position="835"/>
    </location>
</feature>
<feature type="compositionally biased region" description="Polar residues" evidence="1">
    <location>
        <begin position="1461"/>
        <end position="1472"/>
    </location>
</feature>
<feature type="compositionally biased region" description="Polar residues" evidence="1">
    <location>
        <begin position="1413"/>
        <end position="1423"/>
    </location>
</feature>
<dbReference type="EMBL" id="GG698920">
    <property type="protein sequence ID" value="EEU37858.1"/>
    <property type="molecule type" value="Genomic_DNA"/>
</dbReference>
<keyword evidence="4" id="KW-1185">Reference proteome</keyword>
<dbReference type="OMA" id="GETICIF"/>
<dbReference type="Gene3D" id="3.30.565.10">
    <property type="entry name" value="Histidine kinase-like ATPase, C-terminal domain"/>
    <property type="match status" value="1"/>
</dbReference>
<dbReference type="Proteomes" id="UP000005206">
    <property type="component" value="Chromosome 13"/>
</dbReference>
<dbReference type="PANTHER" id="PTHR24148:SF64">
    <property type="entry name" value="HETEROKARYON INCOMPATIBILITY DOMAIN-CONTAINING PROTEIN"/>
    <property type="match status" value="1"/>
</dbReference>
<dbReference type="OrthoDB" id="5081091at2759"/>
<evidence type="ECO:0000259" key="2">
    <source>
        <dbReference type="Pfam" id="PF06985"/>
    </source>
</evidence>
<feature type="compositionally biased region" description="Polar residues" evidence="1">
    <location>
        <begin position="1432"/>
        <end position="1447"/>
    </location>
</feature>
<dbReference type="InterPro" id="IPR052895">
    <property type="entry name" value="HetReg/Transcr_Mod"/>
</dbReference>
<name>C7ZDN7_FUSV7</name>
<feature type="compositionally biased region" description="Acidic residues" evidence="1">
    <location>
        <begin position="1483"/>
        <end position="1493"/>
    </location>
</feature>
<proteinExistence type="predicted"/>
<dbReference type="SUPFAM" id="SSF55874">
    <property type="entry name" value="ATPase domain of HSP90 chaperone/DNA topoisomerase II/histidine kinase"/>
    <property type="match status" value="1"/>
</dbReference>
<dbReference type="PANTHER" id="PTHR24148">
    <property type="entry name" value="ANKYRIN REPEAT DOMAIN-CONTAINING PROTEIN 39 HOMOLOG-RELATED"/>
    <property type="match status" value="1"/>
</dbReference>
<feature type="region of interest" description="Disordered" evidence="1">
    <location>
        <begin position="864"/>
        <end position="902"/>
    </location>
</feature>
<feature type="compositionally biased region" description="Polar residues" evidence="1">
    <location>
        <begin position="797"/>
        <end position="816"/>
    </location>
</feature>
<feature type="compositionally biased region" description="Basic and acidic residues" evidence="1">
    <location>
        <begin position="1520"/>
        <end position="1543"/>
    </location>
</feature>
<dbReference type="HOGENOM" id="CLU_000570_2_1_1"/>
<accession>C7ZDN7</accession>
<dbReference type="KEGG" id="nhe:NECHADRAFT_88115"/>
<protein>
    <recommendedName>
        <fullName evidence="2">Heterokaryon incompatibility domain-containing protein</fullName>
    </recommendedName>
</protein>
<evidence type="ECO:0000313" key="3">
    <source>
        <dbReference type="EMBL" id="EEU37858.1"/>
    </source>
</evidence>
<dbReference type="RefSeq" id="XP_003043571.1">
    <property type="nucleotide sequence ID" value="XM_003043525.1"/>
</dbReference>
<dbReference type="Pfam" id="PF06985">
    <property type="entry name" value="HET"/>
    <property type="match status" value="1"/>
</dbReference>
<dbReference type="Pfam" id="PF26639">
    <property type="entry name" value="Het-6_barrel"/>
    <property type="match status" value="1"/>
</dbReference>
<gene>
    <name evidence="3" type="ORF">NECHADRAFT_88115</name>
</gene>
<dbReference type="GeneID" id="9669764"/>
<evidence type="ECO:0000313" key="4">
    <source>
        <dbReference type="Proteomes" id="UP000005206"/>
    </source>
</evidence>
<evidence type="ECO:0000256" key="1">
    <source>
        <dbReference type="SAM" id="MobiDB-lite"/>
    </source>
</evidence>
<dbReference type="InParanoid" id="C7ZDN7"/>
<dbReference type="InterPro" id="IPR010730">
    <property type="entry name" value="HET"/>
</dbReference>
<dbReference type="eggNOG" id="ENOG502QQIR">
    <property type="taxonomic scope" value="Eukaryota"/>
</dbReference>
<dbReference type="InterPro" id="IPR036890">
    <property type="entry name" value="HATPase_C_sf"/>
</dbReference>
<reference evidence="3 4" key="1">
    <citation type="journal article" date="2009" name="PLoS Genet.">
        <title>The genome of Nectria haematococca: contribution of supernumerary chromosomes to gene expansion.</title>
        <authorList>
            <person name="Coleman J.J."/>
            <person name="Rounsley S.D."/>
            <person name="Rodriguez-Carres M."/>
            <person name="Kuo A."/>
            <person name="Wasmann C.C."/>
            <person name="Grimwood J."/>
            <person name="Schmutz J."/>
            <person name="Taga M."/>
            <person name="White G.J."/>
            <person name="Zhou S."/>
            <person name="Schwartz D.C."/>
            <person name="Freitag M."/>
            <person name="Ma L.J."/>
            <person name="Danchin E.G."/>
            <person name="Henrissat B."/>
            <person name="Coutinho P.M."/>
            <person name="Nelson D.R."/>
            <person name="Straney D."/>
            <person name="Napoli C.A."/>
            <person name="Barker B.M."/>
            <person name="Gribskov M."/>
            <person name="Rep M."/>
            <person name="Kroken S."/>
            <person name="Molnar I."/>
            <person name="Rensing C."/>
            <person name="Kennell J.C."/>
            <person name="Zamora J."/>
            <person name="Farman M.L."/>
            <person name="Selker E.U."/>
            <person name="Salamov A."/>
            <person name="Shapiro H."/>
            <person name="Pangilinan J."/>
            <person name="Lindquist E."/>
            <person name="Lamers C."/>
            <person name="Grigoriev I.V."/>
            <person name="Geiser D.M."/>
            <person name="Covert S.F."/>
            <person name="Temporini E."/>
            <person name="Vanetten H.D."/>
        </authorList>
    </citation>
    <scope>NUCLEOTIDE SEQUENCE [LARGE SCALE GENOMIC DNA]</scope>
    <source>
        <strain evidence="4">ATCC MYA-4622 / CBS 123669 / FGSC 9596 / NRRL 45880 / 77-13-4</strain>
    </source>
</reference>
<dbReference type="NCBIfam" id="NF047352">
    <property type="entry name" value="P_loop_sacsin"/>
    <property type="match status" value="1"/>
</dbReference>
<feature type="compositionally biased region" description="Basic and acidic residues" evidence="1">
    <location>
        <begin position="1355"/>
        <end position="1367"/>
    </location>
</feature>
<feature type="region of interest" description="Disordered" evidence="1">
    <location>
        <begin position="1315"/>
        <end position="1545"/>
    </location>
</feature>
<feature type="region of interest" description="Disordered" evidence="1">
    <location>
        <begin position="1"/>
        <end position="43"/>
    </location>
</feature>
<organism evidence="3 4">
    <name type="scientific">Fusarium vanettenii (strain ATCC MYA-4622 / CBS 123669 / FGSC 9596 / NRRL 45880 / 77-13-4)</name>
    <name type="common">Fusarium solani subsp. pisi</name>
    <dbReference type="NCBI Taxonomy" id="660122"/>
    <lineage>
        <taxon>Eukaryota</taxon>
        <taxon>Fungi</taxon>
        <taxon>Dikarya</taxon>
        <taxon>Ascomycota</taxon>
        <taxon>Pezizomycotina</taxon>
        <taxon>Sordariomycetes</taxon>
        <taxon>Hypocreomycetidae</taxon>
        <taxon>Hypocreales</taxon>
        <taxon>Nectriaceae</taxon>
        <taxon>Fusarium</taxon>
        <taxon>Fusarium solani species complex</taxon>
        <taxon>Fusarium vanettenii</taxon>
    </lineage>
</organism>